<gene>
    <name evidence="2" type="ORF">BpHYR1_038714</name>
</gene>
<comment type="caution">
    <text evidence="2">The sequence shown here is derived from an EMBL/GenBank/DDBJ whole genome shotgun (WGS) entry which is preliminary data.</text>
</comment>
<dbReference type="GO" id="GO:0033204">
    <property type="term" value="F:ribonuclease P RNA binding"/>
    <property type="evidence" value="ECO:0007669"/>
    <property type="project" value="TreeGrafter"/>
</dbReference>
<dbReference type="InterPro" id="IPR029064">
    <property type="entry name" value="Ribosomal_eL30-like_sf"/>
</dbReference>
<evidence type="ECO:0000313" key="3">
    <source>
        <dbReference type="Proteomes" id="UP000276133"/>
    </source>
</evidence>
<evidence type="ECO:0000313" key="2">
    <source>
        <dbReference type="EMBL" id="RNA32587.1"/>
    </source>
</evidence>
<accession>A0A3M7SA98</accession>
<keyword evidence="3" id="KW-1185">Reference proteome</keyword>
<sequence>MHRKIIVNENFVWPEINEQNCELIVKFLENFFAKEPNLRRKKTLPKKMRKMNDTPKPATKADFGLYIKSKIKIGINSISKAMEKSPTNFALVLVCKSCKPLTVLTRHIQVMCSMSKTPAGCVNNLNSLSKVFNIKTVSALAICKATETKLESNQSYERLFNIFLEEIQNILVPLLSPLKNAFTSINFLDPNVMIEHVNKGLDKVDLNQDKKIEIDKQLQSFGSDFISINRSSISPFVDFDSDNFILFGDENLMLEKMEE</sequence>
<dbReference type="InterPro" id="IPR042848">
    <property type="entry name" value="Rpp38"/>
</dbReference>
<dbReference type="Pfam" id="PF01248">
    <property type="entry name" value="Ribosomal_L7Ae"/>
    <property type="match status" value="1"/>
</dbReference>
<protein>
    <submittedName>
        <fullName evidence="2">Ribonuclease P subunit p38</fullName>
    </submittedName>
</protein>
<dbReference type="OrthoDB" id="10550361at2759"/>
<evidence type="ECO:0000259" key="1">
    <source>
        <dbReference type="Pfam" id="PF01248"/>
    </source>
</evidence>
<dbReference type="SUPFAM" id="SSF55315">
    <property type="entry name" value="L30e-like"/>
    <property type="match status" value="1"/>
</dbReference>
<dbReference type="GO" id="GO:0005655">
    <property type="term" value="C:nucleolar ribonuclease P complex"/>
    <property type="evidence" value="ECO:0007669"/>
    <property type="project" value="InterPro"/>
</dbReference>
<dbReference type="GO" id="GO:0001682">
    <property type="term" value="P:tRNA 5'-leader removal"/>
    <property type="evidence" value="ECO:0007669"/>
    <property type="project" value="InterPro"/>
</dbReference>
<dbReference type="InterPro" id="IPR004038">
    <property type="entry name" value="Ribosomal_eL8/eL30/eS12/Gad45"/>
</dbReference>
<dbReference type="Gene3D" id="3.30.1330.30">
    <property type="match status" value="1"/>
</dbReference>
<dbReference type="GO" id="GO:0000172">
    <property type="term" value="C:ribonuclease MRP complex"/>
    <property type="evidence" value="ECO:0007669"/>
    <property type="project" value="InterPro"/>
</dbReference>
<organism evidence="2 3">
    <name type="scientific">Brachionus plicatilis</name>
    <name type="common">Marine rotifer</name>
    <name type="synonym">Brachionus muelleri</name>
    <dbReference type="NCBI Taxonomy" id="10195"/>
    <lineage>
        <taxon>Eukaryota</taxon>
        <taxon>Metazoa</taxon>
        <taxon>Spiralia</taxon>
        <taxon>Gnathifera</taxon>
        <taxon>Rotifera</taxon>
        <taxon>Eurotatoria</taxon>
        <taxon>Monogononta</taxon>
        <taxon>Pseudotrocha</taxon>
        <taxon>Ploima</taxon>
        <taxon>Brachionidae</taxon>
        <taxon>Brachionus</taxon>
    </lineage>
</organism>
<feature type="domain" description="Ribosomal protein eL8/eL30/eS12/Gadd45" evidence="1">
    <location>
        <begin position="69"/>
        <end position="147"/>
    </location>
</feature>
<dbReference type="GO" id="GO:0001650">
    <property type="term" value="C:fibrillar center"/>
    <property type="evidence" value="ECO:0007669"/>
    <property type="project" value="TreeGrafter"/>
</dbReference>
<dbReference type="AlphaFoldDB" id="A0A3M7SA98"/>
<name>A0A3M7SA98_BRAPC</name>
<dbReference type="EMBL" id="REGN01001783">
    <property type="protein sequence ID" value="RNA32587.1"/>
    <property type="molecule type" value="Genomic_DNA"/>
</dbReference>
<reference evidence="2 3" key="1">
    <citation type="journal article" date="2018" name="Sci. Rep.">
        <title>Genomic signatures of local adaptation to the degree of environmental predictability in rotifers.</title>
        <authorList>
            <person name="Franch-Gras L."/>
            <person name="Hahn C."/>
            <person name="Garcia-Roger E.M."/>
            <person name="Carmona M.J."/>
            <person name="Serra M."/>
            <person name="Gomez A."/>
        </authorList>
    </citation>
    <scope>NUCLEOTIDE SEQUENCE [LARGE SCALE GENOMIC DNA]</scope>
    <source>
        <strain evidence="2">HYR1</strain>
    </source>
</reference>
<dbReference type="PANTHER" id="PTHR46948">
    <property type="entry name" value="RIBONUCLEASE P PROTEIN SUBUNIT P38"/>
    <property type="match status" value="1"/>
</dbReference>
<dbReference type="PANTHER" id="PTHR46948:SF1">
    <property type="entry name" value="RIBONUCLEASE P PROTEIN SUBUNIT P38"/>
    <property type="match status" value="1"/>
</dbReference>
<dbReference type="GO" id="GO:0004526">
    <property type="term" value="F:ribonuclease P activity"/>
    <property type="evidence" value="ECO:0007669"/>
    <property type="project" value="TreeGrafter"/>
</dbReference>
<proteinExistence type="predicted"/>
<dbReference type="Proteomes" id="UP000276133">
    <property type="component" value="Unassembled WGS sequence"/>
</dbReference>